<feature type="non-terminal residue" evidence="7">
    <location>
        <position position="1"/>
    </location>
</feature>
<sequence length="347" mass="38168">LLLVFQGSSTAARIREARIAEEGSSILMHAPEITAVNFIQWEYIRNATPEFILQYYADFQSPNIFPSYQGRVVFYPKNGSILLQTLRETDSGIYKATVNLMQDKARTTFLKVIKPVPQPELQYRSNQAGSLIELVCVVPEGMVASISWKKEGRPLSPDKCYLLPGNTTVLHIRNGEKSDCGSYSCNVSNMISWKEAALELTVTGLTPPLHHAQRLAVIVLILITTSTTILLCQTRKQGFGKEARKHIILSVHGLLCISSVLLLVASIIWMQEKGLSAAFVLLGLFLLAAASITLTTMIVSLLFSILLLHNIQQLHEQGCSEAVDLTTSYVTAAGVVLVALGLSLLLW</sequence>
<dbReference type="PANTHER" id="PTHR12080">
    <property type="entry name" value="SIGNALING LYMPHOCYTIC ACTIVATION MOLECULE"/>
    <property type="match status" value="1"/>
</dbReference>
<evidence type="ECO:0000256" key="3">
    <source>
        <dbReference type="ARBA" id="ARBA00023136"/>
    </source>
</evidence>
<dbReference type="Pfam" id="PF07679">
    <property type="entry name" value="I-set"/>
    <property type="match status" value="1"/>
</dbReference>
<evidence type="ECO:0000256" key="2">
    <source>
        <dbReference type="ARBA" id="ARBA00022729"/>
    </source>
</evidence>
<feature type="domain" description="Ig-like" evidence="6">
    <location>
        <begin position="119"/>
        <end position="203"/>
    </location>
</feature>
<feature type="transmembrane region" description="Helical" evidence="5">
    <location>
        <begin position="215"/>
        <end position="234"/>
    </location>
</feature>
<dbReference type="Gene3D" id="2.60.40.10">
    <property type="entry name" value="Immunoglobulins"/>
    <property type="match status" value="2"/>
</dbReference>
<dbReference type="CDD" id="cd00096">
    <property type="entry name" value="Ig"/>
    <property type="match status" value="1"/>
</dbReference>
<dbReference type="AlphaFoldDB" id="A0A7K9XSX8"/>
<feature type="non-terminal residue" evidence="7">
    <location>
        <position position="347"/>
    </location>
</feature>
<dbReference type="InterPro" id="IPR015631">
    <property type="entry name" value="CD2/SLAM_rcpt"/>
</dbReference>
<feature type="transmembrane region" description="Helical" evidence="5">
    <location>
        <begin position="246"/>
        <end position="269"/>
    </location>
</feature>
<dbReference type="PROSITE" id="PS50835">
    <property type="entry name" value="IG_LIKE"/>
    <property type="match status" value="1"/>
</dbReference>
<name>A0A7K9XSX8_9GRUI</name>
<evidence type="ECO:0000256" key="1">
    <source>
        <dbReference type="ARBA" id="ARBA00004370"/>
    </source>
</evidence>
<gene>
    <name evidence="7" type="primary">Hepacam2_1</name>
    <name evidence="7" type="ORF">PSOCRE_R03981</name>
</gene>
<organism evidence="7 8">
    <name type="scientific">Psophia crepitans</name>
    <name type="common">common trumpeter</name>
    <dbReference type="NCBI Taxonomy" id="54359"/>
    <lineage>
        <taxon>Eukaryota</taxon>
        <taxon>Metazoa</taxon>
        <taxon>Chordata</taxon>
        <taxon>Craniata</taxon>
        <taxon>Vertebrata</taxon>
        <taxon>Euteleostomi</taxon>
        <taxon>Archelosauria</taxon>
        <taxon>Archosauria</taxon>
        <taxon>Dinosauria</taxon>
        <taxon>Saurischia</taxon>
        <taxon>Theropoda</taxon>
        <taxon>Coelurosauria</taxon>
        <taxon>Aves</taxon>
        <taxon>Neognathae</taxon>
        <taxon>Neoaves</taxon>
        <taxon>Gruiformes</taxon>
        <taxon>Psophiidae</taxon>
        <taxon>Psophia</taxon>
    </lineage>
</organism>
<proteinExistence type="predicted"/>
<dbReference type="SUPFAM" id="SSF48726">
    <property type="entry name" value="Immunoglobulin"/>
    <property type="match status" value="2"/>
</dbReference>
<dbReference type="InterPro" id="IPR013098">
    <property type="entry name" value="Ig_I-set"/>
</dbReference>
<evidence type="ECO:0000256" key="4">
    <source>
        <dbReference type="ARBA" id="ARBA00023180"/>
    </source>
</evidence>
<keyword evidence="4" id="KW-0325">Glycoprotein</keyword>
<keyword evidence="3 5" id="KW-0472">Membrane</keyword>
<keyword evidence="2" id="KW-0732">Signal</keyword>
<dbReference type="InterPro" id="IPR003599">
    <property type="entry name" value="Ig_sub"/>
</dbReference>
<evidence type="ECO:0000256" key="5">
    <source>
        <dbReference type="SAM" id="Phobius"/>
    </source>
</evidence>
<feature type="transmembrane region" description="Helical" evidence="5">
    <location>
        <begin position="329"/>
        <end position="346"/>
    </location>
</feature>
<keyword evidence="8" id="KW-1185">Reference proteome</keyword>
<dbReference type="InterPro" id="IPR007110">
    <property type="entry name" value="Ig-like_dom"/>
</dbReference>
<dbReference type="SMART" id="SM00409">
    <property type="entry name" value="IG"/>
    <property type="match status" value="2"/>
</dbReference>
<keyword evidence="5" id="KW-1133">Transmembrane helix</keyword>
<accession>A0A7K9XSX8</accession>
<dbReference type="Proteomes" id="UP000587472">
    <property type="component" value="Unassembled WGS sequence"/>
</dbReference>
<dbReference type="PANTHER" id="PTHR12080:SF59">
    <property type="entry name" value="HEPATIC AND GLIAL CELL ADHESION MOLECULE"/>
    <property type="match status" value="1"/>
</dbReference>
<feature type="transmembrane region" description="Helical" evidence="5">
    <location>
        <begin position="275"/>
        <end position="308"/>
    </location>
</feature>
<evidence type="ECO:0000259" key="6">
    <source>
        <dbReference type="PROSITE" id="PS50835"/>
    </source>
</evidence>
<reference evidence="7 8" key="1">
    <citation type="submission" date="2019-09" db="EMBL/GenBank/DDBJ databases">
        <title>Bird 10,000 Genomes (B10K) Project - Family phase.</title>
        <authorList>
            <person name="Zhang G."/>
        </authorList>
    </citation>
    <scope>NUCLEOTIDE SEQUENCE [LARGE SCALE GENOMIC DNA]</scope>
    <source>
        <strain evidence="7">B10K-DU-001-60</strain>
        <tissue evidence="7">Muscle</tissue>
    </source>
</reference>
<dbReference type="GO" id="GO:0016020">
    <property type="term" value="C:membrane"/>
    <property type="evidence" value="ECO:0007669"/>
    <property type="project" value="UniProtKB-SubCell"/>
</dbReference>
<dbReference type="EMBL" id="VWZZ01007032">
    <property type="protein sequence ID" value="NXJ00733.1"/>
    <property type="molecule type" value="Genomic_DNA"/>
</dbReference>
<dbReference type="InterPro" id="IPR036179">
    <property type="entry name" value="Ig-like_dom_sf"/>
</dbReference>
<evidence type="ECO:0000313" key="7">
    <source>
        <dbReference type="EMBL" id="NXJ00733.1"/>
    </source>
</evidence>
<comment type="caution">
    <text evidence="7">The sequence shown here is derived from an EMBL/GenBank/DDBJ whole genome shotgun (WGS) entry which is preliminary data.</text>
</comment>
<keyword evidence="5" id="KW-0812">Transmembrane</keyword>
<evidence type="ECO:0000313" key="8">
    <source>
        <dbReference type="Proteomes" id="UP000587472"/>
    </source>
</evidence>
<comment type="subcellular location">
    <subcellularLocation>
        <location evidence="1">Membrane</location>
    </subcellularLocation>
</comment>
<dbReference type="InterPro" id="IPR013783">
    <property type="entry name" value="Ig-like_fold"/>
</dbReference>
<dbReference type="GO" id="GO:0005911">
    <property type="term" value="C:cell-cell junction"/>
    <property type="evidence" value="ECO:0007669"/>
    <property type="project" value="TreeGrafter"/>
</dbReference>
<protein>
    <submittedName>
        <fullName evidence="7">HECA2 protein</fullName>
    </submittedName>
</protein>